<dbReference type="EMBL" id="JARAOO010000006">
    <property type="protein sequence ID" value="KAJ7967028.1"/>
    <property type="molecule type" value="Genomic_DNA"/>
</dbReference>
<sequence>MSLHTTPITVTVPDSMAVAATPKLVQKIIALPPHRRGCHLITPKAQMTCLHTLSHPCLAAHSRYQLQMEG</sequence>
<comment type="caution">
    <text evidence="1">The sequence shown here is derived from an EMBL/GenBank/DDBJ whole genome shotgun (WGS) entry which is preliminary data.</text>
</comment>
<dbReference type="AlphaFoldDB" id="A0AAD7LZA8"/>
<accession>A0AAD7LZA8</accession>
<evidence type="ECO:0000313" key="2">
    <source>
        <dbReference type="Proteomes" id="UP001163823"/>
    </source>
</evidence>
<gene>
    <name evidence="1" type="ORF">O6P43_016413</name>
</gene>
<keyword evidence="2" id="KW-1185">Reference proteome</keyword>
<protein>
    <submittedName>
        <fullName evidence="1">UPF0047 protein YjbQ-like</fullName>
    </submittedName>
</protein>
<evidence type="ECO:0000313" key="1">
    <source>
        <dbReference type="EMBL" id="KAJ7967028.1"/>
    </source>
</evidence>
<dbReference type="Proteomes" id="UP001163823">
    <property type="component" value="Chromosome 6"/>
</dbReference>
<name>A0AAD7LZA8_QUISA</name>
<reference evidence="1" key="1">
    <citation type="journal article" date="2023" name="Science">
        <title>Elucidation of the pathway for biosynthesis of saponin adjuvants from the soapbark tree.</title>
        <authorList>
            <person name="Reed J."/>
            <person name="Orme A."/>
            <person name="El-Demerdash A."/>
            <person name="Owen C."/>
            <person name="Martin L.B.B."/>
            <person name="Misra R.C."/>
            <person name="Kikuchi S."/>
            <person name="Rejzek M."/>
            <person name="Martin A.C."/>
            <person name="Harkess A."/>
            <person name="Leebens-Mack J."/>
            <person name="Louveau T."/>
            <person name="Stephenson M.J."/>
            <person name="Osbourn A."/>
        </authorList>
    </citation>
    <scope>NUCLEOTIDE SEQUENCE</scope>
    <source>
        <strain evidence="1">S10</strain>
    </source>
</reference>
<organism evidence="1 2">
    <name type="scientific">Quillaja saponaria</name>
    <name type="common">Soap bark tree</name>
    <dbReference type="NCBI Taxonomy" id="32244"/>
    <lineage>
        <taxon>Eukaryota</taxon>
        <taxon>Viridiplantae</taxon>
        <taxon>Streptophyta</taxon>
        <taxon>Embryophyta</taxon>
        <taxon>Tracheophyta</taxon>
        <taxon>Spermatophyta</taxon>
        <taxon>Magnoliopsida</taxon>
        <taxon>eudicotyledons</taxon>
        <taxon>Gunneridae</taxon>
        <taxon>Pentapetalae</taxon>
        <taxon>rosids</taxon>
        <taxon>fabids</taxon>
        <taxon>Fabales</taxon>
        <taxon>Quillajaceae</taxon>
        <taxon>Quillaja</taxon>
    </lineage>
</organism>
<dbReference type="KEGG" id="qsa:O6P43_016413"/>
<proteinExistence type="predicted"/>